<dbReference type="RefSeq" id="WP_090964668.1">
    <property type="nucleotide sequence ID" value="NZ_FOOA01000014.1"/>
</dbReference>
<proteinExistence type="predicted"/>
<evidence type="ECO:0000313" key="1">
    <source>
        <dbReference type="EMBL" id="MBB3937700.1"/>
    </source>
</evidence>
<name>A0A7W6BWK8_9HYPH</name>
<comment type="caution">
    <text evidence="1">The sequence shown here is derived from an EMBL/GenBank/DDBJ whole genome shotgun (WGS) entry which is preliminary data.</text>
</comment>
<accession>A0A7W6BWK8</accession>
<reference evidence="1 2" key="1">
    <citation type="submission" date="2020-08" db="EMBL/GenBank/DDBJ databases">
        <title>Genomic Encyclopedia of Type Strains, Phase IV (KMG-IV): sequencing the most valuable type-strain genomes for metagenomic binning, comparative biology and taxonomic classification.</title>
        <authorList>
            <person name="Goeker M."/>
        </authorList>
    </citation>
    <scope>NUCLEOTIDE SEQUENCE [LARGE SCALE GENOMIC DNA]</scope>
    <source>
        <strain evidence="1 2">DSM 25024</strain>
    </source>
</reference>
<dbReference type="AlphaFoldDB" id="A0A7W6BWK8"/>
<gene>
    <name evidence="1" type="ORF">GGR05_003868</name>
</gene>
<sequence length="130" mass="13773">MTMILVHRLELAERVDLALDGDMLDWLADHVGMGRSDIWLRHARGMVGDLSGAERLVDDLFPGAYWAVGKAKDRSDAAEAHAVLIPVGAASPIVSSARWPANALIAATVRAYAAGALSVPFAANDRGRAA</sequence>
<dbReference type="Proteomes" id="UP000531216">
    <property type="component" value="Unassembled WGS sequence"/>
</dbReference>
<organism evidence="1 2">
    <name type="scientific">Aureimonas phyllosphaerae</name>
    <dbReference type="NCBI Taxonomy" id="1166078"/>
    <lineage>
        <taxon>Bacteria</taxon>
        <taxon>Pseudomonadati</taxon>
        <taxon>Pseudomonadota</taxon>
        <taxon>Alphaproteobacteria</taxon>
        <taxon>Hyphomicrobiales</taxon>
        <taxon>Aurantimonadaceae</taxon>
        <taxon>Aureimonas</taxon>
    </lineage>
</organism>
<protein>
    <submittedName>
        <fullName evidence="1">Uncharacterized protein</fullName>
    </submittedName>
</protein>
<keyword evidence="2" id="KW-1185">Reference proteome</keyword>
<dbReference type="EMBL" id="JACIDO010000011">
    <property type="protein sequence ID" value="MBB3937700.1"/>
    <property type="molecule type" value="Genomic_DNA"/>
</dbReference>
<evidence type="ECO:0000313" key="2">
    <source>
        <dbReference type="Proteomes" id="UP000531216"/>
    </source>
</evidence>